<evidence type="ECO:0000313" key="3">
    <source>
        <dbReference type="Proteomes" id="UP001209317"/>
    </source>
</evidence>
<reference evidence="2" key="1">
    <citation type="submission" date="2022-10" db="EMBL/GenBank/DDBJ databases">
        <authorList>
            <person name="Kim H.S."/>
            <person name="Kim J.-S."/>
            <person name="Suh M.K."/>
            <person name="Eom M.K."/>
            <person name="Lee J.-S."/>
        </authorList>
    </citation>
    <scope>NUCLEOTIDE SEQUENCE</scope>
    <source>
        <strain evidence="2">LIP-5</strain>
    </source>
</reference>
<proteinExistence type="predicted"/>
<keyword evidence="1" id="KW-1133">Transmembrane helix</keyword>
<keyword evidence="3" id="KW-1185">Reference proteome</keyword>
<dbReference type="Proteomes" id="UP001209317">
    <property type="component" value="Unassembled WGS sequence"/>
</dbReference>
<sequence length="282" mass="31545">MAVNIQQLTDYLLQHKTLSMEKIGTISINNPVEASESGEQAGPNIFVFDKKATTSEGLYAYIAELQQKNPSIVRADVDSFIEESRQLMNIGSRAMNFQGVGYIYSDKNEGYKLSKYSPVGFREALPAGTGEDNSLNKMPNYNYRYQRSSNGMKVFLYFIILVLLAGIGYFIYSMMDERAANAIEEQPIAHSETVQDTVAGQAPVAKNNVSKFIIETTPHINRVTSRTAQLTKYGHNILVDTVDINGAKSYKIYFPITLQNPADTSKIKDSLSRYFGRKVVIE</sequence>
<evidence type="ECO:0008006" key="4">
    <source>
        <dbReference type="Google" id="ProtNLM"/>
    </source>
</evidence>
<evidence type="ECO:0000313" key="2">
    <source>
        <dbReference type="EMBL" id="MCU7694240.1"/>
    </source>
</evidence>
<name>A0AAE3IL74_9BACT</name>
<comment type="caution">
    <text evidence="2">The sequence shown here is derived from an EMBL/GenBank/DDBJ whole genome shotgun (WGS) entry which is preliminary data.</text>
</comment>
<dbReference type="RefSeq" id="WP_263037726.1">
    <property type="nucleotide sequence ID" value="NZ_JAOTPL010000007.1"/>
</dbReference>
<feature type="transmembrane region" description="Helical" evidence="1">
    <location>
        <begin position="154"/>
        <end position="172"/>
    </location>
</feature>
<keyword evidence="1" id="KW-0472">Membrane</keyword>
<evidence type="ECO:0000256" key="1">
    <source>
        <dbReference type="SAM" id="Phobius"/>
    </source>
</evidence>
<dbReference type="AlphaFoldDB" id="A0AAE3IL74"/>
<accession>A0AAE3IL74</accession>
<dbReference type="EMBL" id="JAOTPL010000007">
    <property type="protein sequence ID" value="MCU7694240.1"/>
    <property type="molecule type" value="Genomic_DNA"/>
</dbReference>
<gene>
    <name evidence="2" type="ORF">OD355_06910</name>
</gene>
<keyword evidence="1" id="KW-0812">Transmembrane</keyword>
<protein>
    <recommendedName>
        <fullName evidence="4">CCDC81-like prokaryotic HU domain-containing protein</fullName>
    </recommendedName>
</protein>
<organism evidence="2 3">
    <name type="scientific">Haoranjiania flava</name>
    <dbReference type="NCBI Taxonomy" id="1856322"/>
    <lineage>
        <taxon>Bacteria</taxon>
        <taxon>Pseudomonadati</taxon>
        <taxon>Bacteroidota</taxon>
        <taxon>Chitinophagia</taxon>
        <taxon>Chitinophagales</taxon>
        <taxon>Chitinophagaceae</taxon>
        <taxon>Haoranjiania</taxon>
    </lineage>
</organism>